<evidence type="ECO:0000259" key="1">
    <source>
        <dbReference type="Pfam" id="PF09992"/>
    </source>
</evidence>
<dbReference type="InParanoid" id="A0A2S8SS20"/>
<organism evidence="2 3">
    <name type="scientific">Abditibacterium utsteinense</name>
    <dbReference type="NCBI Taxonomy" id="1960156"/>
    <lineage>
        <taxon>Bacteria</taxon>
        <taxon>Pseudomonadati</taxon>
        <taxon>Abditibacteriota</taxon>
        <taxon>Abditibacteriia</taxon>
        <taxon>Abditibacteriales</taxon>
        <taxon>Abditibacteriaceae</taxon>
        <taxon>Abditibacterium</taxon>
    </lineage>
</organism>
<name>A0A2S8SS20_9BACT</name>
<proteinExistence type="predicted"/>
<keyword evidence="3" id="KW-1185">Reference proteome</keyword>
<dbReference type="InterPro" id="IPR018711">
    <property type="entry name" value="NAGPA"/>
</dbReference>
<comment type="caution">
    <text evidence="2">The sequence shown here is derived from an EMBL/GenBank/DDBJ whole genome shotgun (WGS) entry which is preliminary data.</text>
</comment>
<dbReference type="PANTHER" id="PTHR40446">
    <property type="entry name" value="N-ACETYLGLUCOSAMINE-1-PHOSPHODIESTER ALPHA-N-ACETYLGLUCOSAMINIDASE"/>
    <property type="match status" value="1"/>
</dbReference>
<evidence type="ECO:0000313" key="2">
    <source>
        <dbReference type="EMBL" id="PQV63612.1"/>
    </source>
</evidence>
<dbReference type="Pfam" id="PF09992">
    <property type="entry name" value="NAGPA"/>
    <property type="match status" value="1"/>
</dbReference>
<reference evidence="2 3" key="1">
    <citation type="journal article" date="2018" name="Syst. Appl. Microbiol.">
        <title>Abditibacterium utsteinense sp. nov., the first cultivated member of candidate phylum FBP, isolated from ice-free Antarctic soil samples.</title>
        <authorList>
            <person name="Tahon G."/>
            <person name="Tytgat B."/>
            <person name="Lebbe L."/>
            <person name="Carlier A."/>
            <person name="Willems A."/>
        </authorList>
    </citation>
    <scope>NUCLEOTIDE SEQUENCE [LARGE SCALE GENOMIC DNA]</scope>
    <source>
        <strain evidence="2 3">LMG 29911</strain>
    </source>
</reference>
<protein>
    <recommendedName>
        <fullName evidence="1">Phosphodiester glycosidase domain-containing protein</fullName>
    </recommendedName>
</protein>
<dbReference type="Proteomes" id="UP000237684">
    <property type="component" value="Unassembled WGS sequence"/>
</dbReference>
<accession>A0A2S8SS20</accession>
<sequence>MRRFLGFCGVLAVIFWMIGAFRARGETTWTPHGSGLESRVLRWHGVSIHAFRAPAARVEVATGGYFEAAGWLKQSKARVAINGGYFDGRGAPMGLRVSRKQKTSSLRRADWGVFWISKGAAHIAHTRDFSADIRPDEAIQCGPRLVVKGKATDLKPQWSRRSGLGIDGRGRVVLAIADGQLSLEDWAQVFASPTGLGCRDALNLDGGPSTQLALSKVKGRENVRGGWPVPDAVVIR</sequence>
<dbReference type="OrthoDB" id="5515706at2"/>
<evidence type="ECO:0000313" key="3">
    <source>
        <dbReference type="Proteomes" id="UP000237684"/>
    </source>
</evidence>
<dbReference type="EMBL" id="NIGF01000010">
    <property type="protein sequence ID" value="PQV63612.1"/>
    <property type="molecule type" value="Genomic_DNA"/>
</dbReference>
<gene>
    <name evidence="2" type="ORF">B1R32_11078</name>
</gene>
<feature type="domain" description="Phosphodiester glycosidase" evidence="1">
    <location>
        <begin position="76"/>
        <end position="235"/>
    </location>
</feature>
<dbReference type="PANTHER" id="PTHR40446:SF2">
    <property type="entry name" value="N-ACETYLGLUCOSAMINE-1-PHOSPHODIESTER ALPHA-N-ACETYLGLUCOSAMINIDASE"/>
    <property type="match status" value="1"/>
</dbReference>
<dbReference type="AlphaFoldDB" id="A0A2S8SS20"/>
<dbReference type="RefSeq" id="WP_105484027.1">
    <property type="nucleotide sequence ID" value="NZ_NIGF01000010.1"/>
</dbReference>